<dbReference type="EMBL" id="BOMV01000028">
    <property type="protein sequence ID" value="GIE95401.1"/>
    <property type="molecule type" value="Genomic_DNA"/>
</dbReference>
<reference evidence="1" key="1">
    <citation type="submission" date="2021-01" db="EMBL/GenBank/DDBJ databases">
        <title>Whole genome shotgun sequence of Actinoplanes rishiriensis NBRC 108556.</title>
        <authorList>
            <person name="Komaki H."/>
            <person name="Tamura T."/>
        </authorList>
    </citation>
    <scope>NUCLEOTIDE SEQUENCE</scope>
    <source>
        <strain evidence="1">NBRC 108556</strain>
    </source>
</reference>
<dbReference type="Proteomes" id="UP000636960">
    <property type="component" value="Unassembled WGS sequence"/>
</dbReference>
<protein>
    <submittedName>
        <fullName evidence="1">Uncharacterized protein</fullName>
    </submittedName>
</protein>
<evidence type="ECO:0000313" key="1">
    <source>
        <dbReference type="EMBL" id="GIE95401.1"/>
    </source>
</evidence>
<name>A0A919JUF3_9ACTN</name>
<keyword evidence="2" id="KW-1185">Reference proteome</keyword>
<accession>A0A919JUF3</accession>
<dbReference type="AlphaFoldDB" id="A0A919JUF3"/>
<comment type="caution">
    <text evidence="1">The sequence shown here is derived from an EMBL/GenBank/DDBJ whole genome shotgun (WGS) entry which is preliminary data.</text>
</comment>
<organism evidence="1 2">
    <name type="scientific">Paractinoplanes rishiriensis</name>
    <dbReference type="NCBI Taxonomy" id="1050105"/>
    <lineage>
        <taxon>Bacteria</taxon>
        <taxon>Bacillati</taxon>
        <taxon>Actinomycetota</taxon>
        <taxon>Actinomycetes</taxon>
        <taxon>Micromonosporales</taxon>
        <taxon>Micromonosporaceae</taxon>
        <taxon>Paractinoplanes</taxon>
    </lineage>
</organism>
<evidence type="ECO:0000313" key="2">
    <source>
        <dbReference type="Proteomes" id="UP000636960"/>
    </source>
</evidence>
<sequence>MHVVPLSGPTGAEVLVWAASAEFSRGVPEQIPDPLPLLSARDVLAALRAAGCHGTAWFKIVSDGTTEPLAECPDPHACYGTARLDLGEVRFTVAGQVEGDDGVEPEALIEAISFRKPNTAAVLAAAGALAVSGGPQLVFDDSADSLFVIWPGESAESLLAQWPW</sequence>
<proteinExistence type="predicted"/>
<gene>
    <name evidence="1" type="ORF">Ari01nite_28660</name>
</gene>